<evidence type="ECO:0000313" key="8">
    <source>
        <dbReference type="Proteomes" id="UP000823886"/>
    </source>
</evidence>
<feature type="domain" description="HAMP" evidence="6">
    <location>
        <begin position="292"/>
        <end position="344"/>
    </location>
</feature>
<evidence type="ECO:0000256" key="4">
    <source>
        <dbReference type="ARBA" id="ARBA00022777"/>
    </source>
</evidence>
<evidence type="ECO:0000256" key="1">
    <source>
        <dbReference type="ARBA" id="ARBA00004370"/>
    </source>
</evidence>
<dbReference type="GO" id="GO:0016020">
    <property type="term" value="C:membrane"/>
    <property type="evidence" value="ECO:0007669"/>
    <property type="project" value="UniProtKB-SubCell"/>
</dbReference>
<dbReference type="SUPFAM" id="SSF158472">
    <property type="entry name" value="HAMP domain-like"/>
    <property type="match status" value="1"/>
</dbReference>
<comment type="subcellular location">
    <subcellularLocation>
        <location evidence="1">Membrane</location>
    </subcellularLocation>
</comment>
<keyword evidence="5" id="KW-0472">Membrane</keyword>
<dbReference type="InterPro" id="IPR003594">
    <property type="entry name" value="HATPase_dom"/>
</dbReference>
<reference evidence="7" key="2">
    <citation type="submission" date="2021-04" db="EMBL/GenBank/DDBJ databases">
        <authorList>
            <person name="Gilroy R."/>
        </authorList>
    </citation>
    <scope>NUCLEOTIDE SEQUENCE</scope>
    <source>
        <strain evidence="7">ChiBcec2-3848</strain>
    </source>
</reference>
<dbReference type="GO" id="GO:0000155">
    <property type="term" value="F:phosphorelay sensor kinase activity"/>
    <property type="evidence" value="ECO:0007669"/>
    <property type="project" value="InterPro"/>
</dbReference>
<dbReference type="Pfam" id="PF02518">
    <property type="entry name" value="HATPase_c"/>
    <property type="match status" value="1"/>
</dbReference>
<keyword evidence="2" id="KW-0597">Phosphoprotein</keyword>
<gene>
    <name evidence="7" type="ORF">H9753_12315</name>
</gene>
<evidence type="ECO:0000256" key="5">
    <source>
        <dbReference type="SAM" id="Phobius"/>
    </source>
</evidence>
<proteinExistence type="predicted"/>
<evidence type="ECO:0000259" key="6">
    <source>
        <dbReference type="PROSITE" id="PS50885"/>
    </source>
</evidence>
<sequence>MKTHTVSLKQGMRKILICSISLFLLLQILIVSALFYSNTQSNLAYIKSTVGKTASSLDSYLSMIEKSGFSISSNFTYMSMYSSEGSLLYEDNYSNAYQYASQICTLVPGLLDLVVIDLDGIKKSYFTGYDYNIVDELAKEYILQDPENLERSFFFFPDDEESRKDYFLYYFPVFSTGTSPISTQKSATGVFLCSKQVLDSYLMPEQDTSSILSLYYEDDLLLCSTADAGQEPYASSTKAYTERLESAGLSVTGFSASPFALGKTTVLMYVYLFVMVLFFLLLLVFLNRWIHRYITVPISDMSTQLRTFNSGDLNKRIGRTNVQELNDITDTANEMIDNIKQITKTIFTTQDKLYETVLRKTEAELYALQSQINPHFLYNTLQCIRGLATLNRTEDIKDISLSMSDVFKYSIAPGTYVTYLDEIRIIHKYLSIYKIRFNGKIDYEIDVDEEILPCYTVKMIIQPTVENAVVHAFKDMTRKPCIHIIGRMEEGRILFRIIDNGNGIPLESLKEIRKKLSSSFETSIRQKSSYGIGLYNIARRIKLAYGDDYGIEIFSNMNGTEVDILTPIQTQMPECSLE</sequence>
<protein>
    <submittedName>
        <fullName evidence="7">Histidine kinase</fullName>
    </submittedName>
</protein>
<feature type="transmembrane region" description="Helical" evidence="5">
    <location>
        <begin position="266"/>
        <end position="286"/>
    </location>
</feature>
<evidence type="ECO:0000256" key="2">
    <source>
        <dbReference type="ARBA" id="ARBA00022553"/>
    </source>
</evidence>
<dbReference type="Gene3D" id="6.10.340.10">
    <property type="match status" value="1"/>
</dbReference>
<dbReference type="InterPro" id="IPR003660">
    <property type="entry name" value="HAMP_dom"/>
</dbReference>
<dbReference type="EMBL" id="DWVZ01000164">
    <property type="protein sequence ID" value="HJC64380.1"/>
    <property type="molecule type" value="Genomic_DNA"/>
</dbReference>
<keyword evidence="5" id="KW-1133">Transmembrane helix</keyword>
<reference evidence="7" key="1">
    <citation type="journal article" date="2021" name="PeerJ">
        <title>Extensive microbial diversity within the chicken gut microbiome revealed by metagenomics and culture.</title>
        <authorList>
            <person name="Gilroy R."/>
            <person name="Ravi A."/>
            <person name="Getino M."/>
            <person name="Pursley I."/>
            <person name="Horton D.L."/>
            <person name="Alikhan N.F."/>
            <person name="Baker D."/>
            <person name="Gharbi K."/>
            <person name="Hall N."/>
            <person name="Watson M."/>
            <person name="Adriaenssens E.M."/>
            <person name="Foster-Nyarko E."/>
            <person name="Jarju S."/>
            <person name="Secka A."/>
            <person name="Antonio M."/>
            <person name="Oren A."/>
            <person name="Chaudhuri R.R."/>
            <person name="La Ragione R."/>
            <person name="Hildebrand F."/>
            <person name="Pallen M.J."/>
        </authorList>
    </citation>
    <scope>NUCLEOTIDE SEQUENCE</scope>
    <source>
        <strain evidence="7">ChiBcec2-3848</strain>
    </source>
</reference>
<dbReference type="PROSITE" id="PS50885">
    <property type="entry name" value="HAMP"/>
    <property type="match status" value="1"/>
</dbReference>
<comment type="caution">
    <text evidence="7">The sequence shown here is derived from an EMBL/GenBank/DDBJ whole genome shotgun (WGS) entry which is preliminary data.</text>
</comment>
<dbReference type="Proteomes" id="UP000823886">
    <property type="component" value="Unassembled WGS sequence"/>
</dbReference>
<dbReference type="SUPFAM" id="SSF55874">
    <property type="entry name" value="ATPase domain of HSP90 chaperone/DNA topoisomerase II/histidine kinase"/>
    <property type="match status" value="1"/>
</dbReference>
<keyword evidence="4 7" id="KW-0418">Kinase</keyword>
<dbReference type="Pfam" id="PF06580">
    <property type="entry name" value="His_kinase"/>
    <property type="match status" value="1"/>
</dbReference>
<dbReference type="InterPro" id="IPR010559">
    <property type="entry name" value="Sig_transdc_His_kin_internal"/>
</dbReference>
<accession>A0A9D2PSC8</accession>
<dbReference type="InterPro" id="IPR036890">
    <property type="entry name" value="HATPase_C_sf"/>
</dbReference>
<evidence type="ECO:0000256" key="3">
    <source>
        <dbReference type="ARBA" id="ARBA00022679"/>
    </source>
</evidence>
<organism evidence="7 8">
    <name type="scientific">Candidatus Blautia merdavium</name>
    <dbReference type="NCBI Taxonomy" id="2838494"/>
    <lineage>
        <taxon>Bacteria</taxon>
        <taxon>Bacillati</taxon>
        <taxon>Bacillota</taxon>
        <taxon>Clostridia</taxon>
        <taxon>Lachnospirales</taxon>
        <taxon>Lachnospiraceae</taxon>
        <taxon>Blautia</taxon>
    </lineage>
</organism>
<dbReference type="InterPro" id="IPR050640">
    <property type="entry name" value="Bact_2-comp_sensor_kinase"/>
</dbReference>
<dbReference type="PANTHER" id="PTHR34220">
    <property type="entry name" value="SENSOR HISTIDINE KINASE YPDA"/>
    <property type="match status" value="1"/>
</dbReference>
<name>A0A9D2PSC8_9FIRM</name>
<keyword evidence="3" id="KW-0808">Transferase</keyword>
<dbReference type="AlphaFoldDB" id="A0A9D2PSC8"/>
<keyword evidence="5" id="KW-0812">Transmembrane</keyword>
<evidence type="ECO:0000313" key="7">
    <source>
        <dbReference type="EMBL" id="HJC64380.1"/>
    </source>
</evidence>
<dbReference type="PANTHER" id="PTHR34220:SF7">
    <property type="entry name" value="SENSOR HISTIDINE KINASE YPDA"/>
    <property type="match status" value="1"/>
</dbReference>
<dbReference type="Gene3D" id="3.30.565.10">
    <property type="entry name" value="Histidine kinase-like ATPase, C-terminal domain"/>
    <property type="match status" value="1"/>
</dbReference>